<dbReference type="AlphaFoldDB" id="A0AAW5WR01"/>
<dbReference type="EMBL" id="JAKHPH010000002">
    <property type="protein sequence ID" value="MCZ3666967.1"/>
    <property type="molecule type" value="Genomic_DNA"/>
</dbReference>
<evidence type="ECO:0000313" key="1">
    <source>
        <dbReference type="EMBL" id="MCZ3666967.1"/>
    </source>
</evidence>
<dbReference type="RefSeq" id="WP_269028954.1">
    <property type="nucleotide sequence ID" value="NZ_CALVCD010000001.1"/>
</dbReference>
<comment type="caution">
    <text evidence="1">The sequence shown here is derived from an EMBL/GenBank/DDBJ whole genome shotgun (WGS) entry which is preliminary data.</text>
</comment>
<accession>A0AAW5WR01</accession>
<proteinExistence type="predicted"/>
<organism evidence="1 2">
    <name type="scientific">Limosilactobacillus vaginalis</name>
    <dbReference type="NCBI Taxonomy" id="1633"/>
    <lineage>
        <taxon>Bacteria</taxon>
        <taxon>Bacillati</taxon>
        <taxon>Bacillota</taxon>
        <taxon>Bacilli</taxon>
        <taxon>Lactobacillales</taxon>
        <taxon>Lactobacillaceae</taxon>
        <taxon>Limosilactobacillus</taxon>
    </lineage>
</organism>
<name>A0AAW5WR01_9LACO</name>
<evidence type="ECO:0000313" key="2">
    <source>
        <dbReference type="Proteomes" id="UP001212401"/>
    </source>
</evidence>
<gene>
    <name evidence="1" type="ORF">L2724_01535</name>
</gene>
<sequence>MKNVSQQRTCGKPAISPDEVDLRLGRRLLALASPWRTDLDFVMVELYLEEA</sequence>
<protein>
    <submittedName>
        <fullName evidence="1">Uncharacterized protein</fullName>
    </submittedName>
</protein>
<dbReference type="Proteomes" id="UP001212401">
    <property type="component" value="Unassembled WGS sequence"/>
</dbReference>
<reference evidence="1" key="1">
    <citation type="submission" date="2022-01" db="EMBL/GenBank/DDBJ databases">
        <title>VMRC isolate genome collection.</title>
        <authorList>
            <person name="France M."/>
            <person name="Rutt L."/>
            <person name="Humphrys M."/>
            <person name="Ravel J."/>
        </authorList>
    </citation>
    <scope>NUCLEOTIDE SEQUENCE</scope>
    <source>
        <strain evidence="1">C0048A1</strain>
    </source>
</reference>